<dbReference type="InterPro" id="IPR002126">
    <property type="entry name" value="Cadherin-like_dom"/>
</dbReference>
<protein>
    <submittedName>
        <fullName evidence="5">VCBS domain-containing protein</fullName>
    </submittedName>
</protein>
<dbReference type="CDD" id="cd00198">
    <property type="entry name" value="vWFA"/>
    <property type="match status" value="1"/>
</dbReference>
<organism evidence="5 6">
    <name type="scientific">Shewanella algicola</name>
    <dbReference type="NCBI Taxonomy" id="640633"/>
    <lineage>
        <taxon>Bacteria</taxon>
        <taxon>Pseudomonadati</taxon>
        <taxon>Pseudomonadota</taxon>
        <taxon>Gammaproteobacteria</taxon>
        <taxon>Alteromonadales</taxon>
        <taxon>Shewanellaceae</taxon>
        <taxon>Shewanella</taxon>
    </lineage>
</organism>
<dbReference type="GO" id="GO:0007156">
    <property type="term" value="P:homophilic cell adhesion via plasma membrane adhesion molecules"/>
    <property type="evidence" value="ECO:0007669"/>
    <property type="project" value="InterPro"/>
</dbReference>
<dbReference type="InterPro" id="IPR002035">
    <property type="entry name" value="VWF_A"/>
</dbReference>
<dbReference type="InterPro" id="IPR001343">
    <property type="entry name" value="Hemolysn_Ca-bd"/>
</dbReference>
<keyword evidence="6" id="KW-1185">Reference proteome</keyword>
<dbReference type="NCBIfam" id="TIGR01965">
    <property type="entry name" value="VCBS_repeat"/>
    <property type="match status" value="3"/>
</dbReference>
<feature type="region of interest" description="Disordered" evidence="2">
    <location>
        <begin position="1842"/>
        <end position="1866"/>
    </location>
</feature>
<dbReference type="InterPro" id="IPR013783">
    <property type="entry name" value="Ig-like_fold"/>
</dbReference>
<gene>
    <name evidence="5" type="ORF">L2749_15635</name>
</gene>
<evidence type="ECO:0000256" key="2">
    <source>
        <dbReference type="SAM" id="MobiDB-lite"/>
    </source>
</evidence>
<dbReference type="Gene3D" id="2.60.40.10">
    <property type="entry name" value="Immunoglobulins"/>
    <property type="match status" value="1"/>
</dbReference>
<feature type="non-terminal residue" evidence="5">
    <location>
        <position position="1"/>
    </location>
</feature>
<dbReference type="Pfam" id="PF13519">
    <property type="entry name" value="VWA_2"/>
    <property type="match status" value="1"/>
</dbReference>
<evidence type="ECO:0000313" key="5">
    <source>
        <dbReference type="EMBL" id="MCL1106672.1"/>
    </source>
</evidence>
<keyword evidence="1" id="KW-0106">Calcium</keyword>
<dbReference type="SUPFAM" id="SSF53300">
    <property type="entry name" value="vWA-like"/>
    <property type="match status" value="1"/>
</dbReference>
<dbReference type="GO" id="GO:0005509">
    <property type="term" value="F:calcium ion binding"/>
    <property type="evidence" value="ECO:0007669"/>
    <property type="project" value="InterPro"/>
</dbReference>
<dbReference type="InterPro" id="IPR011049">
    <property type="entry name" value="Serralysin-like_metalloprot_C"/>
</dbReference>
<dbReference type="Pfam" id="PF17803">
    <property type="entry name" value="Cadherin_4"/>
    <property type="match status" value="1"/>
</dbReference>
<dbReference type="EMBL" id="JAKILJ010000039">
    <property type="protein sequence ID" value="MCL1106672.1"/>
    <property type="molecule type" value="Genomic_DNA"/>
</dbReference>
<reference evidence="5" key="1">
    <citation type="submission" date="2022-01" db="EMBL/GenBank/DDBJ databases">
        <title>Whole genome-based taxonomy of the Shewanellaceae.</title>
        <authorList>
            <person name="Martin-Rodriguez A.J."/>
        </authorList>
    </citation>
    <scope>NUCLEOTIDE SEQUENCE</scope>
    <source>
        <strain evidence="5">DSM 23803</strain>
    </source>
</reference>
<dbReference type="InterPro" id="IPR018511">
    <property type="entry name" value="Hemolysin-typ_Ca-bd_CS"/>
</dbReference>
<dbReference type="InterPro" id="IPR010221">
    <property type="entry name" value="VCBS_dom"/>
</dbReference>
<proteinExistence type="predicted"/>
<sequence length="1866" mass="193447">ATVTLATGTQVGDTLIVTDGNGNELFNGPVTSDMLTNGLDVEVPVTAGATDVDVTAQVIDIAGNPSATATDNQPVDRIAPSALSIIIVDDGTPGDGWLNNGEIAANGSGIQIKADVENTDLVAGGFVSISITVDGNEVSFDLKLENDQLVNLDGSTPSIAFDYNNGEITWTEDVPGAGDQITVEITQTDAAGNESTTATDTATINNVDANDDIPGSSYTVTTGSSSNWAIPQSNGEALMTISARNGDGSIGVISYDSSNNLGVAGSPRTSGQIAGQIEYDSATGTSESVVIDFNGLVNQATFSVSHLFTNENNGEQGVWMAYYNGHLVASEIFTTSSGDEGTFTINTGDIVFDQLVFQATETVSEANGGPALVDSSDYFLTSVAASGPAIVGSYVVSEDSTLSITDTSSGLLNNDNDSQGHTYSLTGVNGASVTDGQVVTLPSGALLTIYSDGTYSYDTNNAFETLTAGQLSTDSFTYTVTDEYGATDTATVTINIVGANDTAIITVGSGDTDAGTVTENGATDTDNTTVEMVTGSLTVTDVDAGQAVFQTQTDVADANYGSFSIDADGNWTYTLNNNHIDVQSLAEGETLTRDITVTSADGTATHTVTITIVGTNSTPEAAPDALITVEGETLVFTTNDLVNNDSDAEGNSLSVFKFAPGNSNNNSIDATQAGESFTTTLGGTITINADGTYSYQAPANLDHSSSDTLVDSFYYQATDGTGNSEWTLVSIDVNDTAPVAVDDNDSIGFGGLAYGNVITAEGTDGSGVDTLGADSTTLISVTYDNVVYDSFDSDGNLTIDTGKGQLVINQDGSYSYLSTQTDTTVNSYTYDDLKNNTDIDLYGVSASTTFDPNNLGTPGNNVGSNNGNSRIGVDNARIDNGEALVIDLGSSATINNVTLNLSDVGDVGNQEQVSWTTYDASGNVVSTGTSNSNSLVIDSSSPFQYIVLSAGPSTSYSLNSLTATSIGNGTPITEEFTYLLEDSDGDQSTAVLSMSQDSTPIAADNTAEVSESGLAGGTLEGTSSNIATGNLLDNDSGISSTTVISSLDGQSPVNGIITITTANGILTVYTEDTADFRAGDYQYELTNSNTTSADVLEEYSYTIENDSGYNSDATLTISIHDDVPVVQNIEQNLQTSADPITTNLTLILDVSGSMDNSAGNGKTYLETAIESLTALINEVDDAGNVNVQIVTYSSSVTNSTWLIDDIDAAINYLNALQANGGTYYDIALETVMADINLPDADQSFVYFISDGVPTNGHDVDATLQTQWQDYLDTYYDIAFGIGIGNASLDQILPISYPEVNGNEEYAIKVNDADDLTNTILDYFESNAVSGGLGILGTSSTGVLVGADGGSVDQLVIDGVTYSYDANNPIQIITTALGATFTVDFVSGEYNYFIDSSENVLNEQETFEVTIIDNDGDTGTFELVINVDYHASLDANVNNVITNQTAGNNLTISTEYLTHGDATTSDAEITNVSDVSGNNASLNNGNVTVTAANDGDSFNYTLTGNGTEDSANVTIDYQDSTKLTGTHENDIIIANSTATSAVMLSINATVASGNTYNSQNQFGFEAALLTAGLSITQIQINLNAGSDSNAIFDISDSNLVKGSNSQGIEDSNDDIFANMTADSGTFTATFTEGDFTNGDQFWFSIDTDSLGADTGSDLASAGATFTITLSDGSTQTGTYISDGAGGSTGGIYFADAILDGGAGDDVLIGGDGNDLLIGGLGDDLLSGGLGDDILSGGEGNNTFVWNANENGTDTMIDFDVSKDSLDLSDLLVNENSTNLDSMLNFSETDGTTTINIDADHDGVFEQHIILDGVDLTDVYGSTDNGVIINGLLDDGALIVDSSTETTAPSTGTTDPDLYDQYSGNIIP</sequence>
<dbReference type="PROSITE" id="PS50234">
    <property type="entry name" value="VWFA"/>
    <property type="match status" value="1"/>
</dbReference>
<feature type="domain" description="VWFA" evidence="3">
    <location>
        <begin position="1143"/>
        <end position="1323"/>
    </location>
</feature>
<dbReference type="Proteomes" id="UP001139408">
    <property type="component" value="Unassembled WGS sequence"/>
</dbReference>
<dbReference type="RefSeq" id="WP_248972649.1">
    <property type="nucleotide sequence ID" value="NZ_JAKILJ010000039.1"/>
</dbReference>
<evidence type="ECO:0000259" key="4">
    <source>
        <dbReference type="PROSITE" id="PS50268"/>
    </source>
</evidence>
<evidence type="ECO:0000313" key="6">
    <source>
        <dbReference type="Proteomes" id="UP001139408"/>
    </source>
</evidence>
<dbReference type="InterPro" id="IPR040853">
    <property type="entry name" value="RapA2_cadherin-like"/>
</dbReference>
<evidence type="ECO:0000256" key="1">
    <source>
        <dbReference type="ARBA" id="ARBA00022837"/>
    </source>
</evidence>
<dbReference type="SMART" id="SM00327">
    <property type="entry name" value="VWA"/>
    <property type="match status" value="1"/>
</dbReference>
<dbReference type="Gene3D" id="3.40.50.410">
    <property type="entry name" value="von Willebrand factor, type A domain"/>
    <property type="match status" value="1"/>
</dbReference>
<dbReference type="SUPFAM" id="SSF51120">
    <property type="entry name" value="beta-Roll"/>
    <property type="match status" value="1"/>
</dbReference>
<dbReference type="GO" id="GO:0016020">
    <property type="term" value="C:membrane"/>
    <property type="evidence" value="ECO:0007669"/>
    <property type="project" value="InterPro"/>
</dbReference>
<feature type="domain" description="Cadherin" evidence="4">
    <location>
        <begin position="516"/>
        <end position="625"/>
    </location>
</feature>
<dbReference type="InterPro" id="IPR036465">
    <property type="entry name" value="vWFA_dom_sf"/>
</dbReference>
<dbReference type="PROSITE" id="PS00330">
    <property type="entry name" value="HEMOLYSIN_CALCIUM"/>
    <property type="match status" value="2"/>
</dbReference>
<dbReference type="Pfam" id="PF17963">
    <property type="entry name" value="Big_9"/>
    <property type="match status" value="1"/>
</dbReference>
<feature type="compositionally biased region" description="Low complexity" evidence="2">
    <location>
        <begin position="1842"/>
        <end position="1852"/>
    </location>
</feature>
<dbReference type="PRINTS" id="PR00313">
    <property type="entry name" value="CABNDNGRPT"/>
</dbReference>
<dbReference type="PROSITE" id="PS50268">
    <property type="entry name" value="CADHERIN_2"/>
    <property type="match status" value="1"/>
</dbReference>
<comment type="caution">
    <text evidence="5">The sequence shown here is derived from an EMBL/GenBank/DDBJ whole genome shotgun (WGS) entry which is preliminary data.</text>
</comment>
<accession>A0A9X1Z7Q7</accession>
<evidence type="ECO:0000259" key="3">
    <source>
        <dbReference type="PROSITE" id="PS50234"/>
    </source>
</evidence>
<dbReference type="Pfam" id="PF00353">
    <property type="entry name" value="HemolysinCabind"/>
    <property type="match status" value="1"/>
</dbReference>
<name>A0A9X1Z7Q7_9GAMM</name>